<accession>A0A0E2AWW6</accession>
<protein>
    <submittedName>
        <fullName evidence="2">Uncharacterized protein</fullName>
    </submittedName>
</protein>
<comment type="caution">
    <text evidence="2">The sequence shown here is derived from an EMBL/GenBank/DDBJ whole genome shotgun (WGS) entry which is preliminary data.</text>
</comment>
<dbReference type="AlphaFoldDB" id="A0A0E2AWW6"/>
<evidence type="ECO:0000256" key="1">
    <source>
        <dbReference type="SAM" id="Phobius"/>
    </source>
</evidence>
<reference evidence="2 3" key="1">
    <citation type="submission" date="2012-10" db="EMBL/GenBank/DDBJ databases">
        <authorList>
            <person name="Harkins D.M."/>
            <person name="Durkin A.S."/>
            <person name="Brinkac L.M."/>
            <person name="Selengut J.D."/>
            <person name="Sanka R."/>
            <person name="DePew J."/>
            <person name="Purushe J."/>
            <person name="Peacock S.J."/>
            <person name="Thaipadungpanit J."/>
            <person name="Wuthiekanun V.W."/>
            <person name="Day N.P."/>
            <person name="Vinetz J.M."/>
            <person name="Sutton G.G."/>
            <person name="Nelson W.C."/>
            <person name="Fouts D.E."/>
        </authorList>
    </citation>
    <scope>NUCLEOTIDE SEQUENCE [LARGE SCALE GENOMIC DNA]</scope>
    <source>
        <strain evidence="2 3">H1</strain>
    </source>
</reference>
<dbReference type="Proteomes" id="UP000006253">
    <property type="component" value="Unassembled WGS sequence"/>
</dbReference>
<evidence type="ECO:0000313" key="2">
    <source>
        <dbReference type="EMBL" id="EKO13411.1"/>
    </source>
</evidence>
<gene>
    <name evidence="2" type="ORF">LEP1GSC081_2114</name>
</gene>
<evidence type="ECO:0000313" key="3">
    <source>
        <dbReference type="Proteomes" id="UP000006253"/>
    </source>
</evidence>
<proteinExistence type="predicted"/>
<dbReference type="EMBL" id="AHMY02000074">
    <property type="protein sequence ID" value="EKO13411.1"/>
    <property type="molecule type" value="Genomic_DNA"/>
</dbReference>
<sequence length="43" mass="5234">MHKFSYKVNQIMSHNKFLEEFSFLVFLSVFRSYLHILFFDADG</sequence>
<keyword evidence="1" id="KW-1133">Transmembrane helix</keyword>
<feature type="transmembrane region" description="Helical" evidence="1">
    <location>
        <begin position="21"/>
        <end position="39"/>
    </location>
</feature>
<name>A0A0E2AWW6_9LEPT</name>
<keyword evidence="1" id="KW-0472">Membrane</keyword>
<organism evidence="2 3">
    <name type="scientific">Leptospira kirschneri str. H1</name>
    <dbReference type="NCBI Taxonomy" id="1049966"/>
    <lineage>
        <taxon>Bacteria</taxon>
        <taxon>Pseudomonadati</taxon>
        <taxon>Spirochaetota</taxon>
        <taxon>Spirochaetia</taxon>
        <taxon>Leptospirales</taxon>
        <taxon>Leptospiraceae</taxon>
        <taxon>Leptospira</taxon>
    </lineage>
</organism>
<keyword evidence="1" id="KW-0812">Transmembrane</keyword>